<dbReference type="eggNOG" id="KOG3665">
    <property type="taxonomic scope" value="Eukaryota"/>
</dbReference>
<dbReference type="Gene3D" id="3.80.10.10">
    <property type="entry name" value="Ribonuclease Inhibitor"/>
    <property type="match status" value="1"/>
</dbReference>
<organism evidence="2">
    <name type="scientific">Caenorhabditis brenneri</name>
    <name type="common">Nematode worm</name>
    <dbReference type="NCBI Taxonomy" id="135651"/>
    <lineage>
        <taxon>Eukaryota</taxon>
        <taxon>Metazoa</taxon>
        <taxon>Ecdysozoa</taxon>
        <taxon>Nematoda</taxon>
        <taxon>Chromadorea</taxon>
        <taxon>Rhabditida</taxon>
        <taxon>Rhabditina</taxon>
        <taxon>Rhabditomorpha</taxon>
        <taxon>Rhabditoidea</taxon>
        <taxon>Rhabditidae</taxon>
        <taxon>Peloderinae</taxon>
        <taxon>Caenorhabditis</taxon>
    </lineage>
</organism>
<dbReference type="Proteomes" id="UP000008068">
    <property type="component" value="Unassembled WGS sequence"/>
</dbReference>
<reference evidence="2" key="1">
    <citation type="submission" date="2011-07" db="EMBL/GenBank/DDBJ databases">
        <authorList>
            <consortium name="Caenorhabditis brenneri Sequencing and Analysis Consortium"/>
            <person name="Wilson R.K."/>
        </authorList>
    </citation>
    <scope>NUCLEOTIDE SEQUENCE [LARGE SCALE GENOMIC DNA]</scope>
    <source>
        <strain evidence="2">PB2801</strain>
    </source>
</reference>
<dbReference type="InterPro" id="IPR051341">
    <property type="entry name" value="Zyg-11_UBL_adapter"/>
</dbReference>
<name>G0NNA7_CAEBE</name>
<evidence type="ECO:0000313" key="2">
    <source>
        <dbReference type="Proteomes" id="UP000008068"/>
    </source>
</evidence>
<keyword evidence="2" id="KW-1185">Reference proteome</keyword>
<dbReference type="InParanoid" id="G0NNA7"/>
<proteinExistence type="predicted"/>
<sequence length="717" mass="83158">MEPKVVPKKRVFVKKEWKVTNTIPTLKEKCLRYVADKVMDGMYVNLPEVLPVVLINHIFQLIHMPKSNLVEKSFFEIVKQFQFNEVVVDYVNLKMGFPELVYSKHITKLTLLELECARVEPAAKTALAMGEKGRAVTLNLDFVLKRFLNPNSCRDLSGLSISGHDVIFRPHWVTNMLQMLPSLTVLDLNGCYFTNQDLLTLCQSNLSLESLSIGRTEVTNLKGLGLQKKLKILALEELRFENPEDVADLFLLSSLEVLDVSANYVYRESVLSTTAELLTQCNSKLPALKFLDCSFNSVHFETIDKLVVQFPNLEQLSVIDTDLAEIADLGERYKPRRFLTTADLPSCIHSLMFYTSSSTRSKIILVEILELLNSKIKGQKKETIRRLATSLAAILRNRRLAYEVHLLTVYCIQIIAKHQPTLNKLFLSDRKNLVDAICIAMKVDDWPKKESKPLRTPSEIVVQGIALFSSTKILKRTNLHQKVFNLMTRTLEWLEDQTSVIKYKCLVFIANHTNFISTPESVPKQLPLRMAIMSYLKEKTNMESAEYRIILNLLKSSLRIDARAYGLHEVQKELLKTLFAKAYLYEQESRLFELTFEVIAMVWPQLSSASKRRMFTPQYLQHVEHFLKSYTEQVCMATTRFLLEIFVCDYFHLREYNRINLIHHQSEIWRIIKEHGLQQRARMQDIFTHIGYFSRNYFLKGWSMWFHEQIVEGINYG</sequence>
<evidence type="ECO:0000313" key="1">
    <source>
        <dbReference type="EMBL" id="EGT34451.1"/>
    </source>
</evidence>
<dbReference type="OMA" id="IAYREEY"/>
<dbReference type="EMBL" id="GL379913">
    <property type="protein sequence ID" value="EGT34451.1"/>
    <property type="molecule type" value="Genomic_DNA"/>
</dbReference>
<dbReference type="PANTHER" id="PTHR12904">
    <property type="match status" value="1"/>
</dbReference>
<dbReference type="InterPro" id="IPR032675">
    <property type="entry name" value="LRR_dom_sf"/>
</dbReference>
<dbReference type="PANTHER" id="PTHR12904:SF28">
    <property type="entry name" value="ATP SYNTHASE SUBUNIT ALPHA-RELATED"/>
    <property type="match status" value="1"/>
</dbReference>
<protein>
    <submittedName>
        <fullName evidence="1">Uncharacterized protein</fullName>
    </submittedName>
</protein>
<dbReference type="AlphaFoldDB" id="G0NNA7"/>
<dbReference type="GO" id="GO:0031462">
    <property type="term" value="C:Cul2-RING ubiquitin ligase complex"/>
    <property type="evidence" value="ECO:0007669"/>
    <property type="project" value="TreeGrafter"/>
</dbReference>
<dbReference type="HOGENOM" id="CLU_395492_0_0_1"/>
<gene>
    <name evidence="1" type="ORF">CAEBREN_00527</name>
</gene>
<dbReference type="SUPFAM" id="SSF52047">
    <property type="entry name" value="RNI-like"/>
    <property type="match status" value="1"/>
</dbReference>
<accession>G0NNA7</accession>